<keyword evidence="5 6" id="KW-0804">Transcription</keyword>
<evidence type="ECO:0000256" key="6">
    <source>
        <dbReference type="HAMAP-Rule" id="MF_00073"/>
    </source>
</evidence>
<dbReference type="PANTHER" id="PTHR11078">
    <property type="entry name" value="N UTILIZATION SUBSTANCE PROTEIN B-RELATED"/>
    <property type="match status" value="1"/>
</dbReference>
<comment type="caution">
    <text evidence="8">The sequence shown here is derived from an EMBL/GenBank/DDBJ whole genome shotgun (WGS) entry which is preliminary data.</text>
</comment>
<evidence type="ECO:0000313" key="9">
    <source>
        <dbReference type="Proteomes" id="UP000285138"/>
    </source>
</evidence>
<dbReference type="Gene3D" id="1.10.940.10">
    <property type="entry name" value="NusB-like"/>
    <property type="match status" value="1"/>
</dbReference>
<dbReference type="HAMAP" id="MF_00073">
    <property type="entry name" value="NusB"/>
    <property type="match status" value="1"/>
</dbReference>
<name>A0A424YJ49_9FIRM</name>
<dbReference type="EMBL" id="QZAA01000013">
    <property type="protein sequence ID" value="RQD78527.1"/>
    <property type="molecule type" value="Genomic_DNA"/>
</dbReference>
<keyword evidence="4 6" id="KW-0805">Transcription regulation</keyword>
<evidence type="ECO:0000313" key="8">
    <source>
        <dbReference type="EMBL" id="RQD78527.1"/>
    </source>
</evidence>
<keyword evidence="3 6" id="KW-0694">RNA-binding</keyword>
<sequence length="131" mass="15186">MGRRLAREIAFKVLFKIDVGSNDPDFALKYSLEGEDLSRKNRDYVTRLVKGFLKNKEEIDGLIREYLHGWEFERLSGVVRNLLRLSLYEIKYMEDIPSKVSINEALELAKVFDGEDSARFINGILDKAVKK</sequence>
<evidence type="ECO:0000256" key="5">
    <source>
        <dbReference type="ARBA" id="ARBA00023163"/>
    </source>
</evidence>
<dbReference type="GO" id="GO:0005829">
    <property type="term" value="C:cytosol"/>
    <property type="evidence" value="ECO:0007669"/>
    <property type="project" value="TreeGrafter"/>
</dbReference>
<evidence type="ECO:0000256" key="4">
    <source>
        <dbReference type="ARBA" id="ARBA00023015"/>
    </source>
</evidence>
<dbReference type="SUPFAM" id="SSF48013">
    <property type="entry name" value="NusB-like"/>
    <property type="match status" value="1"/>
</dbReference>
<dbReference type="GO" id="GO:0003723">
    <property type="term" value="F:RNA binding"/>
    <property type="evidence" value="ECO:0007669"/>
    <property type="project" value="UniProtKB-UniRule"/>
</dbReference>
<accession>A0A424YJ49</accession>
<evidence type="ECO:0000256" key="2">
    <source>
        <dbReference type="ARBA" id="ARBA00022814"/>
    </source>
</evidence>
<dbReference type="Pfam" id="PF01029">
    <property type="entry name" value="NusB"/>
    <property type="match status" value="1"/>
</dbReference>
<evidence type="ECO:0000259" key="7">
    <source>
        <dbReference type="Pfam" id="PF01029"/>
    </source>
</evidence>
<dbReference type="InterPro" id="IPR006027">
    <property type="entry name" value="NusB_RsmB_TIM44"/>
</dbReference>
<gene>
    <name evidence="6 8" type="primary">nusB</name>
    <name evidence="8" type="ORF">D5R97_00255</name>
</gene>
<dbReference type="NCBIfam" id="TIGR01951">
    <property type="entry name" value="nusB"/>
    <property type="match status" value="1"/>
</dbReference>
<evidence type="ECO:0000256" key="1">
    <source>
        <dbReference type="ARBA" id="ARBA00005952"/>
    </source>
</evidence>
<reference evidence="8 9" key="1">
    <citation type="submission" date="2018-08" db="EMBL/GenBank/DDBJ databases">
        <title>The metabolism and importance of syntrophic acetate oxidation coupled to methane or sulfide production in haloalkaline environments.</title>
        <authorList>
            <person name="Timmers P.H.A."/>
            <person name="Vavourakis C.D."/>
            <person name="Sorokin D.Y."/>
            <person name="Sinninghe Damste J.S."/>
            <person name="Muyzer G."/>
            <person name="Stams A.J.M."/>
            <person name="Plugge C.M."/>
        </authorList>
    </citation>
    <scope>NUCLEOTIDE SEQUENCE [LARGE SCALE GENOMIC DNA]</scope>
    <source>
        <strain evidence="8">MSAO_Bac1</strain>
    </source>
</reference>
<proteinExistence type="inferred from homology"/>
<feature type="domain" description="NusB/RsmB/TIM44" evidence="7">
    <location>
        <begin position="6"/>
        <end position="130"/>
    </location>
</feature>
<dbReference type="InterPro" id="IPR011605">
    <property type="entry name" value="NusB_fam"/>
</dbReference>
<evidence type="ECO:0000256" key="3">
    <source>
        <dbReference type="ARBA" id="ARBA00022884"/>
    </source>
</evidence>
<protein>
    <recommendedName>
        <fullName evidence="6">Transcription antitermination protein NusB</fullName>
    </recommendedName>
    <alternativeName>
        <fullName evidence="6">Antitermination factor NusB</fullName>
    </alternativeName>
</protein>
<organism evidence="8 9">
    <name type="scientific">Candidatus Syntrophonatronum acetioxidans</name>
    <dbReference type="NCBI Taxonomy" id="1795816"/>
    <lineage>
        <taxon>Bacteria</taxon>
        <taxon>Bacillati</taxon>
        <taxon>Bacillota</taxon>
        <taxon>Clostridia</taxon>
        <taxon>Eubacteriales</taxon>
        <taxon>Syntrophomonadaceae</taxon>
        <taxon>Candidatus Syntrophonatronum</taxon>
    </lineage>
</organism>
<keyword evidence="2 6" id="KW-0889">Transcription antitermination</keyword>
<dbReference type="InterPro" id="IPR035926">
    <property type="entry name" value="NusB-like_sf"/>
</dbReference>
<dbReference type="PANTHER" id="PTHR11078:SF3">
    <property type="entry name" value="ANTITERMINATION NUSB DOMAIN-CONTAINING PROTEIN"/>
    <property type="match status" value="1"/>
</dbReference>
<dbReference type="GO" id="GO:0006353">
    <property type="term" value="P:DNA-templated transcription termination"/>
    <property type="evidence" value="ECO:0007669"/>
    <property type="project" value="UniProtKB-UniRule"/>
</dbReference>
<dbReference type="AlphaFoldDB" id="A0A424YJ49"/>
<comment type="similarity">
    <text evidence="1 6">Belongs to the NusB family.</text>
</comment>
<comment type="function">
    <text evidence="6">Involved in transcription antitermination. Required for transcription of ribosomal RNA (rRNA) genes. Binds specifically to the boxA antiterminator sequence of the ribosomal RNA (rrn) operons.</text>
</comment>
<dbReference type="Proteomes" id="UP000285138">
    <property type="component" value="Unassembled WGS sequence"/>
</dbReference>
<dbReference type="GO" id="GO:0031564">
    <property type="term" value="P:transcription antitermination"/>
    <property type="evidence" value="ECO:0007669"/>
    <property type="project" value="UniProtKB-KW"/>
</dbReference>